<evidence type="ECO:0000256" key="2">
    <source>
        <dbReference type="ARBA" id="ARBA00022438"/>
    </source>
</evidence>
<dbReference type="InterPro" id="IPR019500">
    <property type="entry name" value="Pep_S46"/>
</dbReference>
<reference evidence="8 9" key="1">
    <citation type="submission" date="2019-07" db="EMBL/GenBank/DDBJ databases">
        <title>Whole genome shotgun sequence of Chitinophaga cymbidii NBRC 109752.</title>
        <authorList>
            <person name="Hosoyama A."/>
            <person name="Uohara A."/>
            <person name="Ohji S."/>
            <person name="Ichikawa N."/>
        </authorList>
    </citation>
    <scope>NUCLEOTIDE SEQUENCE [LARGE SCALE GENOMIC DNA]</scope>
    <source>
        <strain evidence="8 9">NBRC 109752</strain>
    </source>
</reference>
<keyword evidence="3 7" id="KW-0645">Protease</keyword>
<dbReference type="GO" id="GO:0070009">
    <property type="term" value="F:serine-type aminopeptidase activity"/>
    <property type="evidence" value="ECO:0007669"/>
    <property type="project" value="UniProtKB-UniRule"/>
</dbReference>
<proteinExistence type="inferred from homology"/>
<gene>
    <name evidence="8" type="ORF">CCY01nite_27900</name>
</gene>
<keyword evidence="5 7" id="KW-0378">Hydrolase</keyword>
<dbReference type="GO" id="GO:0008239">
    <property type="term" value="F:dipeptidyl-peptidase activity"/>
    <property type="evidence" value="ECO:0007669"/>
    <property type="project" value="UniProtKB-UniRule"/>
</dbReference>
<keyword evidence="2 7" id="KW-0031">Aminopeptidase</keyword>
<dbReference type="SUPFAM" id="SSF50494">
    <property type="entry name" value="Trypsin-like serine proteases"/>
    <property type="match status" value="1"/>
</dbReference>
<dbReference type="EC" id="3.4.14.-" evidence="7"/>
<dbReference type="Proteomes" id="UP000321436">
    <property type="component" value="Unassembled WGS sequence"/>
</dbReference>
<accession>A0A512RLJ6</accession>
<dbReference type="PANTHER" id="PTHR38469">
    <property type="entry name" value="PERIPLASMIC PEPTIDASE SUBFAMILY S1B"/>
    <property type="match status" value="1"/>
</dbReference>
<evidence type="ECO:0000256" key="5">
    <source>
        <dbReference type="ARBA" id="ARBA00022801"/>
    </source>
</evidence>
<dbReference type="RefSeq" id="WP_146862732.1">
    <property type="nucleotide sequence ID" value="NZ_BKAU01000002.1"/>
</dbReference>
<evidence type="ECO:0000256" key="6">
    <source>
        <dbReference type="ARBA" id="ARBA00022825"/>
    </source>
</evidence>
<comment type="function">
    <text evidence="7">Catalyzes the removal of dipeptides from the N-terminus of oligopeptides.</text>
</comment>
<dbReference type="Pfam" id="PF10459">
    <property type="entry name" value="Peptidase_S46"/>
    <property type="match status" value="1"/>
</dbReference>
<protein>
    <recommendedName>
        <fullName evidence="7">Dipeptidyl-peptidase</fullName>
        <ecNumber evidence="7">3.4.14.-</ecNumber>
    </recommendedName>
</protein>
<name>A0A512RLJ6_9BACT</name>
<evidence type="ECO:0000256" key="1">
    <source>
        <dbReference type="ARBA" id="ARBA00010491"/>
    </source>
</evidence>
<keyword evidence="9" id="KW-1185">Reference proteome</keyword>
<comment type="similarity">
    <text evidence="1 7">Belongs to the peptidase S46 family.</text>
</comment>
<keyword evidence="6 7" id="KW-0720">Serine protease</keyword>
<evidence type="ECO:0000256" key="3">
    <source>
        <dbReference type="ARBA" id="ARBA00022670"/>
    </source>
</evidence>
<dbReference type="InterPro" id="IPR009003">
    <property type="entry name" value="Peptidase_S1_PA"/>
</dbReference>
<dbReference type="Gene3D" id="2.40.10.10">
    <property type="entry name" value="Trypsin-like serine proteases"/>
    <property type="match status" value="1"/>
</dbReference>
<dbReference type="GO" id="GO:0006508">
    <property type="term" value="P:proteolysis"/>
    <property type="evidence" value="ECO:0007669"/>
    <property type="project" value="UniProtKB-KW"/>
</dbReference>
<keyword evidence="4" id="KW-0732">Signal</keyword>
<dbReference type="OrthoDB" id="613786at2"/>
<dbReference type="InterPro" id="IPR043504">
    <property type="entry name" value="Peptidase_S1_PA_chymotrypsin"/>
</dbReference>
<dbReference type="AlphaFoldDB" id="A0A512RLJ6"/>
<evidence type="ECO:0000313" key="9">
    <source>
        <dbReference type="Proteomes" id="UP000321436"/>
    </source>
</evidence>
<dbReference type="GO" id="GO:0043171">
    <property type="term" value="P:peptide catabolic process"/>
    <property type="evidence" value="ECO:0007669"/>
    <property type="project" value="UniProtKB-UniRule"/>
</dbReference>
<dbReference type="EMBL" id="BKAU01000002">
    <property type="protein sequence ID" value="GEP96530.1"/>
    <property type="molecule type" value="Genomic_DNA"/>
</dbReference>
<evidence type="ECO:0000313" key="8">
    <source>
        <dbReference type="EMBL" id="GEP96530.1"/>
    </source>
</evidence>
<comment type="caution">
    <text evidence="8">The sequence shown here is derived from an EMBL/GenBank/DDBJ whole genome shotgun (WGS) entry which is preliminary data.</text>
</comment>
<dbReference type="PANTHER" id="PTHR38469:SF1">
    <property type="entry name" value="PERIPLASMIC PEPTIDASE SUBFAMILY S1B"/>
    <property type="match status" value="1"/>
</dbReference>
<sequence>MYRKTIVRWSLLGVLILSFAGRLRADEGMWLLALLKQYNAEELKAMGLKIPVEKLTGESEGALSEAVVAFGSGCTGSFISGSGLVLTNYHCSYGAIQQYLSLSNDITGNGYWAARPSDELAVSGLAITINKKIVDVTAEVKAQLRDAVDANSVKKAVAAVAGKYERQHPGYHILIKPYRNNTLFVLFLQLQYRDVRLVGVPPRNVAKFGGETDNWMWPRQSADFAYFRVYADKNGRPAPYSRSNVPLQVKNYLHISTGGYEKGDFAMSMGYPAQSERYATSYQIRQKTQVLNPPMIAVRAATQAILEKGMEKSQALKLLYAEKYATSANYYKNAVGMNFWVDKLHILDKKEAFQDDWWRWAMEDETRKAMYANTLQELKALTEANDRLKRAHAYYTECFSTSSDIAQFLTAFGAGFYNYNANRKKYPESNRNLVVNTQLYYRKMDMAVERQITKAMLKIIRDSLPADLQPEIFAVKHLQSNEQIDHYVEEVFKTSFFADSVKIRDWFKSTSGSVTNDPLVELMESIEKKQRETYRLAESNARRISALTTAYYNSVCEFKAGRYYPDADRTIRLSYGTVSDLVIGGKAVPCQTTLDHLVAKADTVNRDYLLNGDLARYWKQKDYGKYGVNGTMPVCFITNGDVTGGNSGSPMLNAQGEIIGLVFDCNWESMTREFNYEKDLHRVICVDVRYLLFVTSKFSGTPRVIAEIEQANQAA</sequence>
<organism evidence="8 9">
    <name type="scientific">Chitinophaga cymbidii</name>
    <dbReference type="NCBI Taxonomy" id="1096750"/>
    <lineage>
        <taxon>Bacteria</taxon>
        <taxon>Pseudomonadati</taxon>
        <taxon>Bacteroidota</taxon>
        <taxon>Chitinophagia</taxon>
        <taxon>Chitinophagales</taxon>
        <taxon>Chitinophagaceae</taxon>
        <taxon>Chitinophaga</taxon>
    </lineage>
</organism>
<evidence type="ECO:0000256" key="7">
    <source>
        <dbReference type="RuleBase" id="RU366067"/>
    </source>
</evidence>
<evidence type="ECO:0000256" key="4">
    <source>
        <dbReference type="ARBA" id="ARBA00022729"/>
    </source>
</evidence>